<dbReference type="Pfam" id="PF07992">
    <property type="entry name" value="Pyr_redox_2"/>
    <property type="match status" value="1"/>
</dbReference>
<dbReference type="InterPro" id="IPR016156">
    <property type="entry name" value="FAD/NAD-linked_Rdtase_dimer_sf"/>
</dbReference>
<evidence type="ECO:0000256" key="2">
    <source>
        <dbReference type="ARBA" id="ARBA00007532"/>
    </source>
</evidence>
<organism evidence="7 8">
    <name type="scientific">Deinococcus oregonensis</name>
    <dbReference type="NCBI Taxonomy" id="1805970"/>
    <lineage>
        <taxon>Bacteria</taxon>
        <taxon>Thermotogati</taxon>
        <taxon>Deinococcota</taxon>
        <taxon>Deinococci</taxon>
        <taxon>Deinococcales</taxon>
        <taxon>Deinococcaceae</taxon>
        <taxon>Deinococcus</taxon>
    </lineage>
</organism>
<dbReference type="PRINTS" id="PR00411">
    <property type="entry name" value="PNDRDTASEI"/>
</dbReference>
<sequence>MRGSEAYDALILGSGQAGTPLAGALGRAGWRVAIAERVHWGGTCVNEGCSPTKLMIACAEGAHRARHAPEFGVSTVTVDLSEVRRLKRELVTSFARGSERGLQEAPNVTLLLGHAHFTAPNQVRVATAQGERELTAPHIFINVGARPSVPDVPGLGAVPHLLDSTSIMELSEVPSQLVVLGGGYIGLEFAQMFARFGSQVTVLQRGAQLIDREDTDIADALMWALRDEGLSVHLMVSELRVEPLGSGAARLQFNTPDGSQTVETAHLLVAAGRVPNTDTLGIEAAGLTLDARGFIPVNARLETNVPGVYALGDVNGGPAFTHVAYDDFRVVRDALLGGGQRPERLSTYTLFTDPQLGRVGLSERDARERGLDILVATLPMAHVARAIETRRTAGLMKAVVDRATHRILGAAVLGPEGGEVAAALQLAMLGDLPFTDLRDAVISHPTFAESLNNLFMTLGDVPPVGNSASRTEPSEVSHDA</sequence>
<accession>A0ABV6AVV2</accession>
<dbReference type="PANTHER" id="PTHR43014">
    <property type="entry name" value="MERCURIC REDUCTASE"/>
    <property type="match status" value="1"/>
</dbReference>
<gene>
    <name evidence="7" type="ORF">ACFFLM_06590</name>
</gene>
<comment type="similarity">
    <text evidence="2">Belongs to the class-I pyridine nucleotide-disulfide oxidoreductase family.</text>
</comment>
<evidence type="ECO:0000256" key="1">
    <source>
        <dbReference type="ARBA" id="ARBA00001974"/>
    </source>
</evidence>
<proteinExistence type="inferred from homology"/>
<evidence type="ECO:0000256" key="4">
    <source>
        <dbReference type="ARBA" id="ARBA00022827"/>
    </source>
</evidence>
<dbReference type="InterPro" id="IPR001100">
    <property type="entry name" value="Pyr_nuc-diS_OxRdtase"/>
</dbReference>
<comment type="caution">
    <text evidence="7">The sequence shown here is derived from an EMBL/GenBank/DDBJ whole genome shotgun (WGS) entry which is preliminary data.</text>
</comment>
<keyword evidence="4" id="KW-0274">FAD</keyword>
<dbReference type="SUPFAM" id="SSF51905">
    <property type="entry name" value="FAD/NAD(P)-binding domain"/>
    <property type="match status" value="1"/>
</dbReference>
<evidence type="ECO:0000256" key="3">
    <source>
        <dbReference type="ARBA" id="ARBA00022630"/>
    </source>
</evidence>
<dbReference type="SUPFAM" id="SSF55424">
    <property type="entry name" value="FAD/NAD-linked reductases, dimerisation (C-terminal) domain"/>
    <property type="match status" value="1"/>
</dbReference>
<dbReference type="Proteomes" id="UP001589733">
    <property type="component" value="Unassembled WGS sequence"/>
</dbReference>
<reference evidence="7 8" key="1">
    <citation type="submission" date="2024-09" db="EMBL/GenBank/DDBJ databases">
        <authorList>
            <person name="Sun Q."/>
            <person name="Mori K."/>
        </authorList>
    </citation>
    <scope>NUCLEOTIDE SEQUENCE [LARGE SCALE GENOMIC DNA]</scope>
    <source>
        <strain evidence="7 8">JCM 13503</strain>
    </source>
</reference>
<evidence type="ECO:0000259" key="5">
    <source>
        <dbReference type="Pfam" id="PF02852"/>
    </source>
</evidence>
<feature type="domain" description="Pyridine nucleotide-disulphide oxidoreductase dimerisation" evidence="5">
    <location>
        <begin position="349"/>
        <end position="453"/>
    </location>
</feature>
<name>A0ABV6AVV2_9DEIO</name>
<dbReference type="EMBL" id="JBHLYR010000021">
    <property type="protein sequence ID" value="MFB9991632.1"/>
    <property type="molecule type" value="Genomic_DNA"/>
</dbReference>
<dbReference type="RefSeq" id="WP_380007012.1">
    <property type="nucleotide sequence ID" value="NZ_JBHLYR010000021.1"/>
</dbReference>
<dbReference type="InterPro" id="IPR004099">
    <property type="entry name" value="Pyr_nucl-diS_OxRdtase_dimer"/>
</dbReference>
<dbReference type="PANTHER" id="PTHR43014:SF2">
    <property type="entry name" value="MERCURIC REDUCTASE"/>
    <property type="match status" value="1"/>
</dbReference>
<evidence type="ECO:0000313" key="8">
    <source>
        <dbReference type="Proteomes" id="UP001589733"/>
    </source>
</evidence>
<evidence type="ECO:0000259" key="6">
    <source>
        <dbReference type="Pfam" id="PF07992"/>
    </source>
</evidence>
<comment type="cofactor">
    <cofactor evidence="1">
        <name>FAD</name>
        <dbReference type="ChEBI" id="CHEBI:57692"/>
    </cofactor>
</comment>
<dbReference type="Gene3D" id="3.30.390.30">
    <property type="match status" value="1"/>
</dbReference>
<dbReference type="InterPro" id="IPR023753">
    <property type="entry name" value="FAD/NAD-binding_dom"/>
</dbReference>
<keyword evidence="8" id="KW-1185">Reference proteome</keyword>
<protein>
    <submittedName>
        <fullName evidence="7">Mercuric reductase</fullName>
    </submittedName>
</protein>
<feature type="domain" description="FAD/NAD(P)-binding" evidence="6">
    <location>
        <begin position="7"/>
        <end position="326"/>
    </location>
</feature>
<keyword evidence="3" id="KW-0285">Flavoprotein</keyword>
<evidence type="ECO:0000313" key="7">
    <source>
        <dbReference type="EMBL" id="MFB9991632.1"/>
    </source>
</evidence>
<dbReference type="Pfam" id="PF02852">
    <property type="entry name" value="Pyr_redox_dim"/>
    <property type="match status" value="1"/>
</dbReference>
<dbReference type="PRINTS" id="PR00368">
    <property type="entry name" value="FADPNR"/>
</dbReference>
<dbReference type="Gene3D" id="3.50.50.60">
    <property type="entry name" value="FAD/NAD(P)-binding domain"/>
    <property type="match status" value="2"/>
</dbReference>
<dbReference type="PIRSF" id="PIRSF000350">
    <property type="entry name" value="Mercury_reductase_MerA"/>
    <property type="match status" value="1"/>
</dbReference>
<dbReference type="InterPro" id="IPR036188">
    <property type="entry name" value="FAD/NAD-bd_sf"/>
</dbReference>